<dbReference type="Proteomes" id="UP000626109">
    <property type="component" value="Unassembled WGS sequence"/>
</dbReference>
<feature type="chain" id="PRO_5032713669" description="JmjC domain-containing protein" evidence="1">
    <location>
        <begin position="34"/>
        <end position="396"/>
    </location>
</feature>
<dbReference type="InterPro" id="IPR003347">
    <property type="entry name" value="JmjC_dom"/>
</dbReference>
<evidence type="ECO:0000256" key="1">
    <source>
        <dbReference type="SAM" id="SignalP"/>
    </source>
</evidence>
<sequence length="396" mass="44728">MGRSDSAACPGSRCRCRPLRPLICLITLPAARAWWWEFGLSREVNLKAWLAYQQPANLSFTDSAEANGQTRKVPRERQLIRLDYQTKYEGKLPVILEAAYQGARCLEPGWLEEAITKPYGQERVVFAGSKHGKQKMISGKLEVFLSHLRENTQSAWTYLQDGFLFQQHPELREACPVRPELLRGEEVPDHFSLLPEELVPGDSYLLWGGKYSRSKLHVDPYNWTGTNLVLRGRKIVRLIPPGGHDHLIGASRQNCGLPLDCVKYESKWDLFAHRIPKGLPVWEATLMPGEMLIIPSGWWHQAANVANETVALASQLLASRSGSWSAVAEILRWNTKAHPTWKWTGLPAPPANGGHDLDDEDAERLFTDFVEAIPEEAFQFAAEEALDIAQHLNREL</sequence>
<dbReference type="PROSITE" id="PS51184">
    <property type="entry name" value="JMJC"/>
    <property type="match status" value="1"/>
</dbReference>
<dbReference type="AlphaFoldDB" id="A0A813LSQ2"/>
<evidence type="ECO:0000313" key="4">
    <source>
        <dbReference type="Proteomes" id="UP000626109"/>
    </source>
</evidence>
<dbReference type="PANTHER" id="PTHR12480">
    <property type="entry name" value="ARGININE DEMETHYLASE AND LYSYL-HYDROXYLASE JMJD"/>
    <property type="match status" value="1"/>
</dbReference>
<dbReference type="Gene3D" id="2.60.120.650">
    <property type="entry name" value="Cupin"/>
    <property type="match status" value="1"/>
</dbReference>
<comment type="caution">
    <text evidence="3">The sequence shown here is derived from an EMBL/GenBank/DDBJ whole genome shotgun (WGS) entry which is preliminary data.</text>
</comment>
<dbReference type="GO" id="GO:0005634">
    <property type="term" value="C:nucleus"/>
    <property type="evidence" value="ECO:0007669"/>
    <property type="project" value="TreeGrafter"/>
</dbReference>
<name>A0A813LSQ2_POLGL</name>
<dbReference type="SMART" id="SM00558">
    <property type="entry name" value="JmjC"/>
    <property type="match status" value="1"/>
</dbReference>
<dbReference type="Pfam" id="PF13621">
    <property type="entry name" value="Cupin_8"/>
    <property type="match status" value="1"/>
</dbReference>
<reference evidence="3" key="1">
    <citation type="submission" date="2021-02" db="EMBL/GenBank/DDBJ databases">
        <authorList>
            <person name="Dougan E. K."/>
            <person name="Rhodes N."/>
            <person name="Thang M."/>
            <person name="Chan C."/>
        </authorList>
    </citation>
    <scope>NUCLEOTIDE SEQUENCE</scope>
</reference>
<feature type="signal peptide" evidence="1">
    <location>
        <begin position="1"/>
        <end position="33"/>
    </location>
</feature>
<dbReference type="GO" id="GO:0000987">
    <property type="term" value="F:cis-regulatory region sequence-specific DNA binding"/>
    <property type="evidence" value="ECO:0007669"/>
    <property type="project" value="TreeGrafter"/>
</dbReference>
<dbReference type="PANTHER" id="PTHR12480:SF21">
    <property type="entry name" value="JMJC DOMAIN-CONTAINING PROTEIN 8"/>
    <property type="match status" value="1"/>
</dbReference>
<feature type="domain" description="JmjC" evidence="2">
    <location>
        <begin position="176"/>
        <end position="333"/>
    </location>
</feature>
<dbReference type="EMBL" id="CAJNNW010036727">
    <property type="protein sequence ID" value="CAE8737081.1"/>
    <property type="molecule type" value="Genomic_DNA"/>
</dbReference>
<dbReference type="InterPro" id="IPR050910">
    <property type="entry name" value="JMJD6_ArgDemeth/LysHydrox"/>
</dbReference>
<dbReference type="SUPFAM" id="SSF51197">
    <property type="entry name" value="Clavaminate synthase-like"/>
    <property type="match status" value="1"/>
</dbReference>
<protein>
    <recommendedName>
        <fullName evidence="2">JmjC domain-containing protein</fullName>
    </recommendedName>
</protein>
<gene>
    <name evidence="3" type="ORF">PGLA2088_LOCUS48602</name>
</gene>
<proteinExistence type="predicted"/>
<organism evidence="3 4">
    <name type="scientific">Polarella glacialis</name>
    <name type="common">Dinoflagellate</name>
    <dbReference type="NCBI Taxonomy" id="89957"/>
    <lineage>
        <taxon>Eukaryota</taxon>
        <taxon>Sar</taxon>
        <taxon>Alveolata</taxon>
        <taxon>Dinophyceae</taxon>
        <taxon>Suessiales</taxon>
        <taxon>Suessiaceae</taxon>
        <taxon>Polarella</taxon>
    </lineage>
</organism>
<dbReference type="InterPro" id="IPR041667">
    <property type="entry name" value="Cupin_8"/>
</dbReference>
<evidence type="ECO:0000259" key="2">
    <source>
        <dbReference type="PROSITE" id="PS51184"/>
    </source>
</evidence>
<keyword evidence="1" id="KW-0732">Signal</keyword>
<evidence type="ECO:0000313" key="3">
    <source>
        <dbReference type="EMBL" id="CAE8737081.1"/>
    </source>
</evidence>
<accession>A0A813LSQ2</accession>